<dbReference type="GO" id="GO:1904680">
    <property type="term" value="F:peptide transmembrane transporter activity"/>
    <property type="evidence" value="ECO:0007669"/>
    <property type="project" value="TreeGrafter"/>
</dbReference>
<feature type="domain" description="Solute-binding protein family 5" evidence="5">
    <location>
        <begin position="101"/>
        <end position="508"/>
    </location>
</feature>
<dbReference type="CDD" id="cd08497">
    <property type="entry name" value="MbnE-like"/>
    <property type="match status" value="1"/>
</dbReference>
<evidence type="ECO:0000256" key="4">
    <source>
        <dbReference type="SAM" id="SignalP"/>
    </source>
</evidence>
<dbReference type="PIRSF" id="PIRSF002741">
    <property type="entry name" value="MppA"/>
    <property type="match status" value="1"/>
</dbReference>
<dbReference type="Pfam" id="PF00496">
    <property type="entry name" value="SBP_bac_5"/>
    <property type="match status" value="1"/>
</dbReference>
<comment type="caution">
    <text evidence="6">The sequence shown here is derived from an EMBL/GenBank/DDBJ whole genome shotgun (WGS) entry which is preliminary data.</text>
</comment>
<dbReference type="SUPFAM" id="SSF53850">
    <property type="entry name" value="Periplasmic binding protein-like II"/>
    <property type="match status" value="1"/>
</dbReference>
<dbReference type="AlphaFoldDB" id="A0A512DY06"/>
<organism evidence="6 7">
    <name type="scientific">Skermanella aerolata</name>
    <dbReference type="NCBI Taxonomy" id="393310"/>
    <lineage>
        <taxon>Bacteria</taxon>
        <taxon>Pseudomonadati</taxon>
        <taxon>Pseudomonadota</taxon>
        <taxon>Alphaproteobacteria</taxon>
        <taxon>Rhodospirillales</taxon>
        <taxon>Azospirillaceae</taxon>
        <taxon>Skermanella</taxon>
    </lineage>
</organism>
<comment type="subcellular location">
    <subcellularLocation>
        <location evidence="1">Periplasm</location>
    </subcellularLocation>
</comment>
<evidence type="ECO:0000313" key="6">
    <source>
        <dbReference type="EMBL" id="GEO41364.1"/>
    </source>
</evidence>
<sequence>MKFASAIAAFLILLAPVARAEESITRTHALAEFTTPKYAEGFPRFDYVNPDAPKGGGVVTAEPGSFDSLNSIILRGQVPRSIGLISDSLFVSSGDELEVVYGLIAETAEYPEDKSWVVFNLRPEAKFHDGHPVTAADFVFGWNAIEQHGRPFLKSFLEDVEKVEALEEHRLKVSFKTRGEMKPLIRAASILSPEPEHWWTADGRDIGKTTLEPPLTSGPYRVKAVDPGRSITYERVADYWGADLAVNIGQNNFDTVRTDFYRDDDVMFEAFKGGAYDFRQENRAQRWTSGYDIPQIKDGRIEKRAIANERPFGAQGIRFNMRRPQFSDPKVRLALAYLYDFEWLQKNILYGQYRRVKSNFPNSEFGASGPPTPAELEILEKYRGRVPDEVFTTAYEPPSTDGSGNNRDNVRKAMALFRQAGYETRDNKLVNAKTGQQMRIEFLDDNQSMVRVMQPYVTGLQRVGIDANIRIVDSAQHQARTDDFDFDAVMVFFNFFPPPGTEQRSYFGSAAADVKGSANYAGIKDPVVDALIEEVIAARDYDKLQATSRALDRVLLWQHAMIPQWYNDQTWIAYWTKFGWPDRKPRFDTGFPSTWWSKEEKAASR</sequence>
<evidence type="ECO:0000256" key="2">
    <source>
        <dbReference type="ARBA" id="ARBA00005695"/>
    </source>
</evidence>
<dbReference type="InterPro" id="IPR030678">
    <property type="entry name" value="Peptide/Ni-bd"/>
</dbReference>
<proteinExistence type="inferred from homology"/>
<dbReference type="GO" id="GO:0043190">
    <property type="term" value="C:ATP-binding cassette (ABC) transporter complex"/>
    <property type="evidence" value="ECO:0007669"/>
    <property type="project" value="InterPro"/>
</dbReference>
<keyword evidence="3 4" id="KW-0732">Signal</keyword>
<accession>A0A512DY06</accession>
<dbReference type="PANTHER" id="PTHR30290:SF64">
    <property type="entry name" value="ABC TRANSPORTER PERIPLASMIC BINDING PROTEIN"/>
    <property type="match status" value="1"/>
</dbReference>
<dbReference type="RefSeq" id="WP_052831624.1">
    <property type="nucleotide sequence ID" value="NZ_BJYZ01000027.1"/>
</dbReference>
<gene>
    <name evidence="6" type="ORF">SAE02_55120</name>
</gene>
<evidence type="ECO:0000313" key="7">
    <source>
        <dbReference type="Proteomes" id="UP000321523"/>
    </source>
</evidence>
<dbReference type="Proteomes" id="UP000321523">
    <property type="component" value="Unassembled WGS sequence"/>
</dbReference>
<dbReference type="EMBL" id="BJYZ01000027">
    <property type="protein sequence ID" value="GEO41364.1"/>
    <property type="molecule type" value="Genomic_DNA"/>
</dbReference>
<dbReference type="GO" id="GO:0030288">
    <property type="term" value="C:outer membrane-bounded periplasmic space"/>
    <property type="evidence" value="ECO:0007669"/>
    <property type="project" value="TreeGrafter"/>
</dbReference>
<dbReference type="Gene3D" id="3.10.105.10">
    <property type="entry name" value="Dipeptide-binding Protein, Domain 3"/>
    <property type="match status" value="1"/>
</dbReference>
<feature type="signal peptide" evidence="4">
    <location>
        <begin position="1"/>
        <end position="20"/>
    </location>
</feature>
<dbReference type="PANTHER" id="PTHR30290">
    <property type="entry name" value="PERIPLASMIC BINDING COMPONENT OF ABC TRANSPORTER"/>
    <property type="match status" value="1"/>
</dbReference>
<dbReference type="InterPro" id="IPR000914">
    <property type="entry name" value="SBP_5_dom"/>
</dbReference>
<evidence type="ECO:0000256" key="1">
    <source>
        <dbReference type="ARBA" id="ARBA00004418"/>
    </source>
</evidence>
<reference evidence="6 7" key="1">
    <citation type="submission" date="2019-07" db="EMBL/GenBank/DDBJ databases">
        <title>Whole genome shotgun sequence of Skermanella aerolata NBRC 106429.</title>
        <authorList>
            <person name="Hosoyama A."/>
            <person name="Uohara A."/>
            <person name="Ohji S."/>
            <person name="Ichikawa N."/>
        </authorList>
    </citation>
    <scope>NUCLEOTIDE SEQUENCE [LARGE SCALE GENOMIC DNA]</scope>
    <source>
        <strain evidence="6 7">NBRC 106429</strain>
    </source>
</reference>
<feature type="chain" id="PRO_5021824816" evidence="4">
    <location>
        <begin position="21"/>
        <end position="605"/>
    </location>
</feature>
<name>A0A512DY06_9PROT</name>
<dbReference type="Gene3D" id="3.40.190.10">
    <property type="entry name" value="Periplasmic binding protein-like II"/>
    <property type="match status" value="1"/>
</dbReference>
<evidence type="ECO:0000259" key="5">
    <source>
        <dbReference type="Pfam" id="PF00496"/>
    </source>
</evidence>
<protein>
    <submittedName>
        <fullName evidence="6">ABC transporter substrate-binding protein</fullName>
    </submittedName>
</protein>
<dbReference type="InterPro" id="IPR039424">
    <property type="entry name" value="SBP_5"/>
</dbReference>
<dbReference type="GO" id="GO:0042884">
    <property type="term" value="P:microcin transport"/>
    <property type="evidence" value="ECO:0007669"/>
    <property type="project" value="TreeGrafter"/>
</dbReference>
<dbReference type="OrthoDB" id="9803988at2"/>
<dbReference type="GO" id="GO:0015833">
    <property type="term" value="P:peptide transport"/>
    <property type="evidence" value="ECO:0007669"/>
    <property type="project" value="TreeGrafter"/>
</dbReference>
<keyword evidence="7" id="KW-1185">Reference proteome</keyword>
<comment type="similarity">
    <text evidence="2">Belongs to the bacterial solute-binding protein 5 family.</text>
</comment>
<evidence type="ECO:0000256" key="3">
    <source>
        <dbReference type="ARBA" id="ARBA00022729"/>
    </source>
</evidence>